<evidence type="ECO:0000313" key="2">
    <source>
        <dbReference type="EMBL" id="VVC87722.1"/>
    </source>
</evidence>
<dbReference type="AlphaFoldDB" id="A0A5E4PRL0"/>
<gene>
    <name evidence="2" type="ORF">LSINAPIS_LOCUS1256</name>
</gene>
<keyword evidence="1" id="KW-1133">Transmembrane helix</keyword>
<dbReference type="PANTHER" id="PTHR44321:SF1">
    <property type="entry name" value="TRANSDUCIN BETA-LIKE PROTEIN 2"/>
    <property type="match status" value="1"/>
</dbReference>
<evidence type="ECO:0000313" key="3">
    <source>
        <dbReference type="Proteomes" id="UP000324832"/>
    </source>
</evidence>
<keyword evidence="3" id="KW-1185">Reference proteome</keyword>
<protein>
    <submittedName>
        <fullName evidence="2">Uncharacterized protein</fullName>
    </submittedName>
</protein>
<keyword evidence="1" id="KW-0812">Transmembrane</keyword>
<dbReference type="EMBL" id="FZQP02000171">
    <property type="protein sequence ID" value="VVC87722.1"/>
    <property type="molecule type" value="Genomic_DNA"/>
</dbReference>
<name>A0A5E4PRL0_9NEOP</name>
<proteinExistence type="predicted"/>
<dbReference type="GO" id="GO:0005783">
    <property type="term" value="C:endoplasmic reticulum"/>
    <property type="evidence" value="ECO:0007669"/>
    <property type="project" value="TreeGrafter"/>
</dbReference>
<dbReference type="GO" id="GO:0030968">
    <property type="term" value="P:endoplasmic reticulum unfolded protein response"/>
    <property type="evidence" value="ECO:0007669"/>
    <property type="project" value="TreeGrafter"/>
</dbReference>
<accession>A0A5E4PRL0</accession>
<dbReference type="Proteomes" id="UP000324832">
    <property type="component" value="Unassembled WGS sequence"/>
</dbReference>
<dbReference type="InterPro" id="IPR042410">
    <property type="entry name" value="WBSCR13"/>
</dbReference>
<keyword evidence="1" id="KW-0472">Membrane</keyword>
<dbReference type="PANTHER" id="PTHR44321">
    <property type="entry name" value="TRANSDUCIN BETA-LIKE PROTEIN 2"/>
    <property type="match status" value="1"/>
</dbReference>
<feature type="transmembrane region" description="Helical" evidence="1">
    <location>
        <begin position="12"/>
        <end position="34"/>
    </location>
</feature>
<organism evidence="2 3">
    <name type="scientific">Leptidea sinapis</name>
    <dbReference type="NCBI Taxonomy" id="189913"/>
    <lineage>
        <taxon>Eukaryota</taxon>
        <taxon>Metazoa</taxon>
        <taxon>Ecdysozoa</taxon>
        <taxon>Arthropoda</taxon>
        <taxon>Hexapoda</taxon>
        <taxon>Insecta</taxon>
        <taxon>Pterygota</taxon>
        <taxon>Neoptera</taxon>
        <taxon>Endopterygota</taxon>
        <taxon>Lepidoptera</taxon>
        <taxon>Glossata</taxon>
        <taxon>Ditrysia</taxon>
        <taxon>Papilionoidea</taxon>
        <taxon>Pieridae</taxon>
        <taxon>Dismorphiinae</taxon>
        <taxon>Leptidea</taxon>
    </lineage>
</organism>
<sequence>MTNLGAGQAMNVILLVGVTVLSCILIHYLFKIFFGGKKSENKKHKAESEVAVVSDLTEPTVEETRTILKNKKRAPWKTKTEYTHPWLLKNLKGHPGTVLMMDFSANGKFMAATCDGHGVRNTRSGRSMGNGLVPLARATRSTYGVQARRPLLGYVTYTYKAWAAPPPRH</sequence>
<evidence type="ECO:0000256" key="1">
    <source>
        <dbReference type="SAM" id="Phobius"/>
    </source>
</evidence>
<reference evidence="2 3" key="1">
    <citation type="submission" date="2017-07" db="EMBL/GenBank/DDBJ databases">
        <authorList>
            <person name="Talla V."/>
            <person name="Backstrom N."/>
        </authorList>
    </citation>
    <scope>NUCLEOTIDE SEQUENCE [LARGE SCALE GENOMIC DNA]</scope>
</reference>